<dbReference type="Gene3D" id="3.40.50.300">
    <property type="entry name" value="P-loop containing nucleotide triphosphate hydrolases"/>
    <property type="match status" value="1"/>
</dbReference>
<dbReference type="PANTHER" id="PTHR42698">
    <property type="entry name" value="GTPASE ERA"/>
    <property type="match status" value="1"/>
</dbReference>
<feature type="domain" description="G" evidence="1">
    <location>
        <begin position="18"/>
        <end position="59"/>
    </location>
</feature>
<protein>
    <recommendedName>
        <fullName evidence="1">G domain-containing protein</fullName>
    </recommendedName>
</protein>
<dbReference type="SUPFAM" id="SSF52540">
    <property type="entry name" value="P-loop containing nucleoside triphosphate hydrolases"/>
    <property type="match status" value="1"/>
</dbReference>
<dbReference type="GO" id="GO:0000028">
    <property type="term" value="P:ribosomal small subunit assembly"/>
    <property type="evidence" value="ECO:0007669"/>
    <property type="project" value="TreeGrafter"/>
</dbReference>
<dbReference type="GO" id="GO:0019843">
    <property type="term" value="F:rRNA binding"/>
    <property type="evidence" value="ECO:0007669"/>
    <property type="project" value="TreeGrafter"/>
</dbReference>
<dbReference type="GO" id="GO:0043024">
    <property type="term" value="F:ribosomal small subunit binding"/>
    <property type="evidence" value="ECO:0007669"/>
    <property type="project" value="TreeGrafter"/>
</dbReference>
<evidence type="ECO:0000259" key="1">
    <source>
        <dbReference type="Pfam" id="PF01926"/>
    </source>
</evidence>
<gene>
    <name evidence="2" type="ORF">S01H1_58552</name>
</gene>
<proteinExistence type="predicted"/>
<dbReference type="InterPro" id="IPR005662">
    <property type="entry name" value="GTPase_Era-like"/>
</dbReference>
<comment type="caution">
    <text evidence="2">The sequence shown here is derived from an EMBL/GenBank/DDBJ whole genome shotgun (WGS) entry which is preliminary data.</text>
</comment>
<dbReference type="GO" id="GO:0005525">
    <property type="term" value="F:GTP binding"/>
    <property type="evidence" value="ECO:0007669"/>
    <property type="project" value="InterPro"/>
</dbReference>
<dbReference type="GO" id="GO:0005829">
    <property type="term" value="C:cytosol"/>
    <property type="evidence" value="ECO:0007669"/>
    <property type="project" value="TreeGrafter"/>
</dbReference>
<organism evidence="2">
    <name type="scientific">marine sediment metagenome</name>
    <dbReference type="NCBI Taxonomy" id="412755"/>
    <lineage>
        <taxon>unclassified sequences</taxon>
        <taxon>metagenomes</taxon>
        <taxon>ecological metagenomes</taxon>
    </lineage>
</organism>
<sequence>MELVPPEDLPEDYRSGFVAVMGRPNVGKSTLINGYVGQKVAIVSPKPQTTRRRLRGILTLRANSS</sequence>
<dbReference type="InterPro" id="IPR006073">
    <property type="entry name" value="GTP-bd"/>
</dbReference>
<dbReference type="PANTHER" id="PTHR42698:SF1">
    <property type="entry name" value="GTPASE ERA, MITOCHONDRIAL"/>
    <property type="match status" value="1"/>
</dbReference>
<reference evidence="2" key="1">
    <citation type="journal article" date="2014" name="Front. Microbiol.">
        <title>High frequency of phylogenetically diverse reductive dehalogenase-homologous genes in deep subseafloor sedimentary metagenomes.</title>
        <authorList>
            <person name="Kawai M."/>
            <person name="Futagami T."/>
            <person name="Toyoda A."/>
            <person name="Takaki Y."/>
            <person name="Nishi S."/>
            <person name="Hori S."/>
            <person name="Arai W."/>
            <person name="Tsubouchi T."/>
            <person name="Morono Y."/>
            <person name="Uchiyama I."/>
            <person name="Ito T."/>
            <person name="Fujiyama A."/>
            <person name="Inagaki F."/>
            <person name="Takami H."/>
        </authorList>
    </citation>
    <scope>NUCLEOTIDE SEQUENCE</scope>
    <source>
        <strain evidence="2">Expedition CK06-06</strain>
    </source>
</reference>
<dbReference type="EMBL" id="BARS01038252">
    <property type="protein sequence ID" value="GAG20496.1"/>
    <property type="molecule type" value="Genomic_DNA"/>
</dbReference>
<name>X0X6A6_9ZZZZ</name>
<accession>X0X6A6</accession>
<dbReference type="InterPro" id="IPR027417">
    <property type="entry name" value="P-loop_NTPase"/>
</dbReference>
<evidence type="ECO:0000313" key="2">
    <source>
        <dbReference type="EMBL" id="GAG20496.1"/>
    </source>
</evidence>
<dbReference type="Pfam" id="PF01926">
    <property type="entry name" value="MMR_HSR1"/>
    <property type="match status" value="1"/>
</dbReference>
<feature type="non-terminal residue" evidence="2">
    <location>
        <position position="65"/>
    </location>
</feature>
<dbReference type="AlphaFoldDB" id="X0X6A6"/>